<feature type="region of interest" description="Disordered" evidence="1">
    <location>
        <begin position="157"/>
        <end position="193"/>
    </location>
</feature>
<dbReference type="Proteomes" id="UP000614350">
    <property type="component" value="Unassembled WGS sequence"/>
</dbReference>
<evidence type="ECO:0000313" key="2">
    <source>
        <dbReference type="EMBL" id="KAF7384860.1"/>
    </source>
</evidence>
<proteinExistence type="predicted"/>
<feature type="compositionally biased region" description="Basic and acidic residues" evidence="1">
    <location>
        <begin position="172"/>
        <end position="186"/>
    </location>
</feature>
<organism evidence="2 3">
    <name type="scientific">Vespula vulgaris</name>
    <name type="common">Yellow jacket</name>
    <name type="synonym">Wasp</name>
    <dbReference type="NCBI Taxonomy" id="7454"/>
    <lineage>
        <taxon>Eukaryota</taxon>
        <taxon>Metazoa</taxon>
        <taxon>Ecdysozoa</taxon>
        <taxon>Arthropoda</taxon>
        <taxon>Hexapoda</taxon>
        <taxon>Insecta</taxon>
        <taxon>Pterygota</taxon>
        <taxon>Neoptera</taxon>
        <taxon>Endopterygota</taxon>
        <taxon>Hymenoptera</taxon>
        <taxon>Apocrita</taxon>
        <taxon>Aculeata</taxon>
        <taxon>Vespoidea</taxon>
        <taxon>Vespidae</taxon>
        <taxon>Vespinae</taxon>
        <taxon>Vespula</taxon>
    </lineage>
</organism>
<feature type="region of interest" description="Disordered" evidence="1">
    <location>
        <begin position="219"/>
        <end position="240"/>
    </location>
</feature>
<keyword evidence="3" id="KW-1185">Reference proteome</keyword>
<comment type="caution">
    <text evidence="2">The sequence shown here is derived from an EMBL/GenBank/DDBJ whole genome shotgun (WGS) entry which is preliminary data.</text>
</comment>
<name>A0A834MUF2_VESVU</name>
<sequence length="366" mass="41421">MTLLVRQFSCKHYDTACTPSSVIFAHCLTRLNDKSLCAISLITSILSHDYVMGWLCAKKIEIFDIRSAFRTNSLPGSGSSSANNSLGRSLRNDLLVAADSVTNAMSTLVRELNSDFEAGEDGDDSSGGGNSWREELQRRYQQENDFLAELRARNVNMSQTERTSAASSNEQEQDRGDREEAEGGKEDENETDWSEAVKRWPIVGIRSMFHSPLRYLASKPLHDEDDTPERRKRFGESSLQGDKETPRVVFFSRKLGAPRRLLVDEIKRVQVGRNRSAARRYIFERSLETRVFARIMADRVQAEGHILFERMHETGKALRLFQRNRTNSKSVEDPTIGRSLFVGKQHRSFNGRKEFAAVGEVGVGSF</sequence>
<reference evidence="2" key="1">
    <citation type="journal article" date="2020" name="G3 (Bethesda)">
        <title>High-Quality Assemblies for Three Invasive Social Wasps from the &lt;i&gt;Vespula&lt;/i&gt; Genus.</title>
        <authorList>
            <person name="Harrop T.W.R."/>
            <person name="Guhlin J."/>
            <person name="McLaughlin G.M."/>
            <person name="Permina E."/>
            <person name="Stockwell P."/>
            <person name="Gilligan J."/>
            <person name="Le Lec M.F."/>
            <person name="Gruber M.A.M."/>
            <person name="Quinn O."/>
            <person name="Lovegrove M."/>
            <person name="Duncan E.J."/>
            <person name="Remnant E.J."/>
            <person name="Van Eeckhoven J."/>
            <person name="Graham B."/>
            <person name="Knapp R.A."/>
            <person name="Langford K.W."/>
            <person name="Kronenberg Z."/>
            <person name="Press M.O."/>
            <person name="Eacker S.M."/>
            <person name="Wilson-Rankin E.E."/>
            <person name="Purcell J."/>
            <person name="Lester P.J."/>
            <person name="Dearden P.K."/>
        </authorList>
    </citation>
    <scope>NUCLEOTIDE SEQUENCE</scope>
    <source>
        <strain evidence="2">Marl-1</strain>
    </source>
</reference>
<evidence type="ECO:0000256" key="1">
    <source>
        <dbReference type="SAM" id="MobiDB-lite"/>
    </source>
</evidence>
<evidence type="ECO:0000313" key="3">
    <source>
        <dbReference type="Proteomes" id="UP000614350"/>
    </source>
</evidence>
<dbReference type="AlphaFoldDB" id="A0A834MUF2"/>
<accession>A0A834MUF2</accession>
<protein>
    <submittedName>
        <fullName evidence="2">Uncharacterized protein</fullName>
    </submittedName>
</protein>
<feature type="compositionally biased region" description="Polar residues" evidence="1">
    <location>
        <begin position="157"/>
        <end position="168"/>
    </location>
</feature>
<gene>
    <name evidence="2" type="ORF">HZH66_011946</name>
</gene>
<dbReference type="EMBL" id="JACSEA010000015">
    <property type="protein sequence ID" value="KAF7384860.1"/>
    <property type="molecule type" value="Genomic_DNA"/>
</dbReference>